<accession>A0AAW0DXV8</accession>
<comment type="caution">
    <text evidence="2">The sequence shown here is derived from an EMBL/GenBank/DDBJ whole genome shotgun (WGS) entry which is preliminary data.</text>
</comment>
<sequence length="332" mass="36354">MSNQDVLHAAALGALAFQSHRSNNPFFKLNAPAHPGLTGAPAHPGAAGIFPGMITKESQQPLSPCPFSPSFEPTPVQPTAAHNAIPLPSLQVPITQYIPQEQQCHHTSESELVSWQPSPHSHHHFPWFTAPPPHPHPTPWWAPQPQTHLAPPPVYQASPPQQLFSHPVPAIQFQSSASSYAVPAHSTTHNAAAAREAPQPRHTHAGTRLRQIRAMLEVFNTHYGSDTSTWAKTSSRITELATIIYANRPPDLDTFIVCCMLNALSASHPAFVDGLLNNSDLTSRFIEERLSLKADLMAIAALTRTPNPPRRRQERRRCAARRTASKNPSSHA</sequence>
<proteinExistence type="predicted"/>
<feature type="region of interest" description="Disordered" evidence="1">
    <location>
        <begin position="305"/>
        <end position="332"/>
    </location>
</feature>
<evidence type="ECO:0000256" key="1">
    <source>
        <dbReference type="SAM" id="MobiDB-lite"/>
    </source>
</evidence>
<evidence type="ECO:0000313" key="2">
    <source>
        <dbReference type="EMBL" id="KAK7055906.1"/>
    </source>
</evidence>
<keyword evidence="3" id="KW-1185">Reference proteome</keyword>
<protein>
    <submittedName>
        <fullName evidence="2">Uncharacterized protein</fullName>
    </submittedName>
</protein>
<evidence type="ECO:0000313" key="3">
    <source>
        <dbReference type="Proteomes" id="UP001362999"/>
    </source>
</evidence>
<name>A0AAW0DXV8_9AGAR</name>
<feature type="compositionally biased region" description="Basic residues" evidence="1">
    <location>
        <begin position="309"/>
        <end position="324"/>
    </location>
</feature>
<dbReference type="Proteomes" id="UP001362999">
    <property type="component" value="Unassembled WGS sequence"/>
</dbReference>
<reference evidence="2 3" key="1">
    <citation type="journal article" date="2024" name="J Genomics">
        <title>Draft genome sequencing and assembly of Favolaschia claudopus CIRM-BRFM 2984 isolated from oak limbs.</title>
        <authorList>
            <person name="Navarro D."/>
            <person name="Drula E."/>
            <person name="Chaduli D."/>
            <person name="Cazenave R."/>
            <person name="Ahrendt S."/>
            <person name="Wang J."/>
            <person name="Lipzen A."/>
            <person name="Daum C."/>
            <person name="Barry K."/>
            <person name="Grigoriev I.V."/>
            <person name="Favel A."/>
            <person name="Rosso M.N."/>
            <person name="Martin F."/>
        </authorList>
    </citation>
    <scope>NUCLEOTIDE SEQUENCE [LARGE SCALE GENOMIC DNA]</scope>
    <source>
        <strain evidence="2 3">CIRM-BRFM 2984</strain>
    </source>
</reference>
<dbReference type="AlphaFoldDB" id="A0AAW0DXV8"/>
<gene>
    <name evidence="2" type="ORF">R3P38DRAFT_3253861</name>
</gene>
<organism evidence="2 3">
    <name type="scientific">Favolaschia claudopus</name>
    <dbReference type="NCBI Taxonomy" id="2862362"/>
    <lineage>
        <taxon>Eukaryota</taxon>
        <taxon>Fungi</taxon>
        <taxon>Dikarya</taxon>
        <taxon>Basidiomycota</taxon>
        <taxon>Agaricomycotina</taxon>
        <taxon>Agaricomycetes</taxon>
        <taxon>Agaricomycetidae</taxon>
        <taxon>Agaricales</taxon>
        <taxon>Marasmiineae</taxon>
        <taxon>Mycenaceae</taxon>
        <taxon>Favolaschia</taxon>
    </lineage>
</organism>
<dbReference type="EMBL" id="JAWWNJ010000005">
    <property type="protein sequence ID" value="KAK7055906.1"/>
    <property type="molecule type" value="Genomic_DNA"/>
</dbReference>